<dbReference type="SUPFAM" id="SSF48350">
    <property type="entry name" value="GTPase activation domain, GAP"/>
    <property type="match status" value="1"/>
</dbReference>
<dbReference type="EMBL" id="JAHQIW010005818">
    <property type="protein sequence ID" value="KAJ1367238.1"/>
    <property type="molecule type" value="Genomic_DNA"/>
</dbReference>
<dbReference type="AlphaFoldDB" id="A0AAD5WEQ5"/>
<comment type="caution">
    <text evidence="2">The sequence shown here is derived from an EMBL/GenBank/DDBJ whole genome shotgun (WGS) entry which is preliminary data.</text>
</comment>
<sequence>MLFEPVLEAVQREFDNFLPPAHIGALDHLMRQPHRISHHSDKHQMTAMNLATVFASTLLRDDGVKGKAMKRKERRGRQ</sequence>
<dbReference type="Proteomes" id="UP001196413">
    <property type="component" value="Unassembled WGS sequence"/>
</dbReference>
<proteinExistence type="predicted"/>
<feature type="non-terminal residue" evidence="2">
    <location>
        <position position="78"/>
    </location>
</feature>
<protein>
    <recommendedName>
        <fullName evidence="1">Rho-GAP domain-containing protein</fullName>
    </recommendedName>
</protein>
<keyword evidence="3" id="KW-1185">Reference proteome</keyword>
<feature type="domain" description="Rho-GAP" evidence="1">
    <location>
        <begin position="1"/>
        <end position="78"/>
    </location>
</feature>
<evidence type="ECO:0000313" key="3">
    <source>
        <dbReference type="Proteomes" id="UP001196413"/>
    </source>
</evidence>
<organism evidence="2 3">
    <name type="scientific">Parelaphostrongylus tenuis</name>
    <name type="common">Meningeal worm</name>
    <dbReference type="NCBI Taxonomy" id="148309"/>
    <lineage>
        <taxon>Eukaryota</taxon>
        <taxon>Metazoa</taxon>
        <taxon>Ecdysozoa</taxon>
        <taxon>Nematoda</taxon>
        <taxon>Chromadorea</taxon>
        <taxon>Rhabditida</taxon>
        <taxon>Rhabditina</taxon>
        <taxon>Rhabditomorpha</taxon>
        <taxon>Strongyloidea</taxon>
        <taxon>Metastrongylidae</taxon>
        <taxon>Parelaphostrongylus</taxon>
    </lineage>
</organism>
<dbReference type="GO" id="GO:0007165">
    <property type="term" value="P:signal transduction"/>
    <property type="evidence" value="ECO:0007669"/>
    <property type="project" value="InterPro"/>
</dbReference>
<evidence type="ECO:0000313" key="2">
    <source>
        <dbReference type="EMBL" id="KAJ1367238.1"/>
    </source>
</evidence>
<dbReference type="InterPro" id="IPR000198">
    <property type="entry name" value="RhoGAP_dom"/>
</dbReference>
<reference evidence="2" key="1">
    <citation type="submission" date="2021-06" db="EMBL/GenBank/DDBJ databases">
        <title>Parelaphostrongylus tenuis whole genome reference sequence.</title>
        <authorList>
            <person name="Garwood T.J."/>
            <person name="Larsen P.A."/>
            <person name="Fountain-Jones N.M."/>
            <person name="Garbe J.R."/>
            <person name="Macchietto M.G."/>
            <person name="Kania S.A."/>
            <person name="Gerhold R.W."/>
            <person name="Richards J.E."/>
            <person name="Wolf T.M."/>
        </authorList>
    </citation>
    <scope>NUCLEOTIDE SEQUENCE</scope>
    <source>
        <strain evidence="2">MNPRO001-30</strain>
        <tissue evidence="2">Meninges</tissue>
    </source>
</reference>
<dbReference type="PROSITE" id="PS50238">
    <property type="entry name" value="RHOGAP"/>
    <property type="match status" value="1"/>
</dbReference>
<accession>A0AAD5WEQ5</accession>
<dbReference type="Gene3D" id="1.10.555.10">
    <property type="entry name" value="Rho GTPase activation protein"/>
    <property type="match status" value="1"/>
</dbReference>
<evidence type="ECO:0000259" key="1">
    <source>
        <dbReference type="PROSITE" id="PS50238"/>
    </source>
</evidence>
<dbReference type="Pfam" id="PF00620">
    <property type="entry name" value="RhoGAP"/>
    <property type="match status" value="1"/>
</dbReference>
<gene>
    <name evidence="2" type="ORF">KIN20_028105</name>
</gene>
<dbReference type="InterPro" id="IPR008936">
    <property type="entry name" value="Rho_GTPase_activation_prot"/>
</dbReference>
<name>A0AAD5WEQ5_PARTN</name>